<dbReference type="AlphaFoldDB" id="A0A369CGE5"/>
<evidence type="ECO:0000313" key="3">
    <source>
        <dbReference type="Proteomes" id="UP000252707"/>
    </source>
</evidence>
<sequence>MGAGTATLLPAVVRQPGISAPIATPAGLGLLRIGAPAIDGRCATGRKFREIGRFPTLAVIALVLTLAVVALVRAPALAVVALVRAPALAVVALVRALPLAVVALILALTLAVEALALTLTLAVEALTLALTLAVVALALRTLGDGVGSTFPSPGNGNRTAERKSEGN</sequence>
<dbReference type="EMBL" id="QPJY01000001">
    <property type="protein sequence ID" value="RCX33130.1"/>
    <property type="molecule type" value="Genomic_DNA"/>
</dbReference>
<organism evidence="2 3">
    <name type="scientific">Thioalbus denitrificans</name>
    <dbReference type="NCBI Taxonomy" id="547122"/>
    <lineage>
        <taxon>Bacteria</taxon>
        <taxon>Pseudomonadati</taxon>
        <taxon>Pseudomonadota</taxon>
        <taxon>Gammaproteobacteria</taxon>
        <taxon>Chromatiales</taxon>
        <taxon>Ectothiorhodospiraceae</taxon>
        <taxon>Thioalbus</taxon>
    </lineage>
</organism>
<feature type="transmembrane region" description="Helical" evidence="1">
    <location>
        <begin position="87"/>
        <end position="108"/>
    </location>
</feature>
<keyword evidence="3" id="KW-1185">Reference proteome</keyword>
<comment type="caution">
    <text evidence="2">The sequence shown here is derived from an EMBL/GenBank/DDBJ whole genome shotgun (WGS) entry which is preliminary data.</text>
</comment>
<reference evidence="2 3" key="1">
    <citation type="submission" date="2018-07" db="EMBL/GenBank/DDBJ databases">
        <title>Genomic Encyclopedia of Type Strains, Phase IV (KMG-IV): sequencing the most valuable type-strain genomes for metagenomic binning, comparative biology and taxonomic classification.</title>
        <authorList>
            <person name="Goeker M."/>
        </authorList>
    </citation>
    <scope>NUCLEOTIDE SEQUENCE [LARGE SCALE GENOMIC DNA]</scope>
    <source>
        <strain evidence="2 3">DSM 26407</strain>
    </source>
</reference>
<keyword evidence="1" id="KW-0472">Membrane</keyword>
<keyword evidence="1" id="KW-1133">Transmembrane helix</keyword>
<evidence type="ECO:0000256" key="1">
    <source>
        <dbReference type="SAM" id="Phobius"/>
    </source>
</evidence>
<gene>
    <name evidence="2" type="ORF">DFQ59_101429</name>
</gene>
<evidence type="ECO:0000313" key="2">
    <source>
        <dbReference type="EMBL" id="RCX33130.1"/>
    </source>
</evidence>
<protein>
    <submittedName>
        <fullName evidence="2">Uncharacterized protein</fullName>
    </submittedName>
</protein>
<proteinExistence type="predicted"/>
<name>A0A369CGE5_9GAMM</name>
<accession>A0A369CGE5</accession>
<dbReference type="Proteomes" id="UP000252707">
    <property type="component" value="Unassembled WGS sequence"/>
</dbReference>
<feature type="transmembrane region" description="Helical" evidence="1">
    <location>
        <begin position="115"/>
        <end position="139"/>
    </location>
</feature>
<keyword evidence="1" id="KW-0812">Transmembrane</keyword>
<feature type="transmembrane region" description="Helical" evidence="1">
    <location>
        <begin position="56"/>
        <end position="81"/>
    </location>
</feature>